<protein>
    <submittedName>
        <fullName evidence="1">Uncharacterized protein</fullName>
    </submittedName>
</protein>
<evidence type="ECO:0000313" key="2">
    <source>
        <dbReference type="Proteomes" id="UP000308600"/>
    </source>
</evidence>
<sequence length="65" mass="7312">MSVVEQGKDVIDTLIPAVALLRSQYPYFMNTLYKEPTLAHFKLPSIIDCADLITSDSLFDTIGYE</sequence>
<name>A0ACD2ZWP6_9AGAR</name>
<proteinExistence type="predicted"/>
<reference evidence="1 2" key="1">
    <citation type="journal article" date="2019" name="Nat. Ecol. Evol.">
        <title>Megaphylogeny resolves global patterns of mushroom evolution.</title>
        <authorList>
            <person name="Varga T."/>
            <person name="Krizsan K."/>
            <person name="Foldi C."/>
            <person name="Dima B."/>
            <person name="Sanchez-Garcia M."/>
            <person name="Sanchez-Ramirez S."/>
            <person name="Szollosi G.J."/>
            <person name="Szarkandi J.G."/>
            <person name="Papp V."/>
            <person name="Albert L."/>
            <person name="Andreopoulos W."/>
            <person name="Angelini C."/>
            <person name="Antonin V."/>
            <person name="Barry K.W."/>
            <person name="Bougher N.L."/>
            <person name="Buchanan P."/>
            <person name="Buyck B."/>
            <person name="Bense V."/>
            <person name="Catcheside P."/>
            <person name="Chovatia M."/>
            <person name="Cooper J."/>
            <person name="Damon W."/>
            <person name="Desjardin D."/>
            <person name="Finy P."/>
            <person name="Geml J."/>
            <person name="Haridas S."/>
            <person name="Hughes K."/>
            <person name="Justo A."/>
            <person name="Karasinski D."/>
            <person name="Kautmanova I."/>
            <person name="Kiss B."/>
            <person name="Kocsube S."/>
            <person name="Kotiranta H."/>
            <person name="LaButti K.M."/>
            <person name="Lechner B.E."/>
            <person name="Liimatainen K."/>
            <person name="Lipzen A."/>
            <person name="Lukacs Z."/>
            <person name="Mihaltcheva S."/>
            <person name="Morgado L.N."/>
            <person name="Niskanen T."/>
            <person name="Noordeloos M.E."/>
            <person name="Ohm R.A."/>
            <person name="Ortiz-Santana B."/>
            <person name="Ovrebo C."/>
            <person name="Racz N."/>
            <person name="Riley R."/>
            <person name="Savchenko A."/>
            <person name="Shiryaev A."/>
            <person name="Soop K."/>
            <person name="Spirin V."/>
            <person name="Szebenyi C."/>
            <person name="Tomsovsky M."/>
            <person name="Tulloss R.E."/>
            <person name="Uehling J."/>
            <person name="Grigoriev I.V."/>
            <person name="Vagvolgyi C."/>
            <person name="Papp T."/>
            <person name="Martin F.M."/>
            <person name="Miettinen O."/>
            <person name="Hibbett D.S."/>
            <person name="Nagy L.G."/>
        </authorList>
    </citation>
    <scope>NUCLEOTIDE SEQUENCE [LARGE SCALE GENOMIC DNA]</scope>
    <source>
        <strain evidence="1 2">NL-1719</strain>
    </source>
</reference>
<keyword evidence="2" id="KW-1185">Reference proteome</keyword>
<organism evidence="1 2">
    <name type="scientific">Pluteus cervinus</name>
    <dbReference type="NCBI Taxonomy" id="181527"/>
    <lineage>
        <taxon>Eukaryota</taxon>
        <taxon>Fungi</taxon>
        <taxon>Dikarya</taxon>
        <taxon>Basidiomycota</taxon>
        <taxon>Agaricomycotina</taxon>
        <taxon>Agaricomycetes</taxon>
        <taxon>Agaricomycetidae</taxon>
        <taxon>Agaricales</taxon>
        <taxon>Pluteineae</taxon>
        <taxon>Pluteaceae</taxon>
        <taxon>Pluteus</taxon>
    </lineage>
</organism>
<dbReference type="Proteomes" id="UP000308600">
    <property type="component" value="Unassembled WGS sequence"/>
</dbReference>
<evidence type="ECO:0000313" key="1">
    <source>
        <dbReference type="EMBL" id="TFK57805.1"/>
    </source>
</evidence>
<accession>A0ACD2ZWP6</accession>
<gene>
    <name evidence="1" type="ORF">BDN72DRAFT_782845</name>
</gene>
<dbReference type="EMBL" id="ML210038">
    <property type="protein sequence ID" value="TFK57805.1"/>
    <property type="molecule type" value="Genomic_DNA"/>
</dbReference>